<comment type="similarity">
    <text evidence="2 7">Belongs to the damage-control phosphatase family. Sugar phosphate phosphatase III subfamily.</text>
</comment>
<evidence type="ECO:0000256" key="6">
    <source>
        <dbReference type="ARBA" id="ARBA00048809"/>
    </source>
</evidence>
<feature type="domain" description="Damage-control phosphatase ARMT1-like metal-binding" evidence="8">
    <location>
        <begin position="23"/>
        <end position="429"/>
    </location>
</feature>
<evidence type="ECO:0000256" key="7">
    <source>
        <dbReference type="RuleBase" id="RU367030"/>
    </source>
</evidence>
<dbReference type="EC" id="3.1.3.-" evidence="7"/>
<dbReference type="Gene3D" id="1.20.930.60">
    <property type="match status" value="1"/>
</dbReference>
<dbReference type="AlphaFoldDB" id="A0A060SXL4"/>
<keyword evidence="3 7" id="KW-0479">Metal-binding</keyword>
<keyword evidence="4 7" id="KW-0378">Hydrolase</keyword>
<dbReference type="PhylomeDB" id="A0A060SXL4"/>
<dbReference type="Gene3D" id="3.40.50.10880">
    <property type="entry name" value="Uncharacterised protein PF01937, DUF89, domain 3"/>
    <property type="match status" value="1"/>
</dbReference>
<dbReference type="InterPro" id="IPR002791">
    <property type="entry name" value="ARMT1-like_metal-bd"/>
</dbReference>
<dbReference type="GO" id="GO:0046872">
    <property type="term" value="F:metal ion binding"/>
    <property type="evidence" value="ECO:0007669"/>
    <property type="project" value="UniProtKB-UniRule"/>
</dbReference>
<dbReference type="InterPro" id="IPR039763">
    <property type="entry name" value="ARMT1"/>
</dbReference>
<proteinExistence type="inferred from homology"/>
<comment type="cofactor">
    <cofactor evidence="7">
        <name>Mn(2+)</name>
        <dbReference type="ChEBI" id="CHEBI:29035"/>
    </cofactor>
    <cofactor evidence="7">
        <name>Ni(2+)</name>
        <dbReference type="ChEBI" id="CHEBI:49786"/>
    </cofactor>
</comment>
<comment type="catalytic activity">
    <reaction evidence="6 7">
        <text>beta-D-fructose 6-phosphate = dihydroxyacetone + D-glyceraldehyde 3-phosphate</text>
        <dbReference type="Rhea" id="RHEA:28002"/>
        <dbReference type="ChEBI" id="CHEBI:16016"/>
        <dbReference type="ChEBI" id="CHEBI:57634"/>
        <dbReference type="ChEBI" id="CHEBI:59776"/>
    </reaction>
</comment>
<evidence type="ECO:0000259" key="8">
    <source>
        <dbReference type="Pfam" id="PF01937"/>
    </source>
</evidence>
<dbReference type="EMBL" id="HG937691">
    <property type="protein sequence ID" value="CDP33239.1"/>
    <property type="molecule type" value="Genomic_DNA"/>
</dbReference>
<reference evidence="9" key="1">
    <citation type="submission" date="2014-02" db="EMBL/GenBank/DDBJ databases">
        <authorList>
            <person name="Genoscope - CEA"/>
        </authorList>
    </citation>
    <scope>NUCLEOTIDE SEQUENCE</scope>
    <source>
        <strain evidence="9">LS3</strain>
    </source>
</reference>
<evidence type="ECO:0000256" key="1">
    <source>
        <dbReference type="ARBA" id="ARBA00001326"/>
    </source>
</evidence>
<name>A0A060SXL4_BLAAD</name>
<evidence type="ECO:0000256" key="4">
    <source>
        <dbReference type="ARBA" id="ARBA00022801"/>
    </source>
</evidence>
<dbReference type="Pfam" id="PF01937">
    <property type="entry name" value="ARMT1-like_dom"/>
    <property type="match status" value="1"/>
</dbReference>
<sequence>MAPATIPEPYYNDDKTSFAYISARERWPVILTGAVDDIHRTITNIPQGGDEKVEEGKHIVSRLVALKHDLEHDRELVKFDESKADVYGDDIIEYNRELESLPAEHKSWLTAPWLYAECYMYKLLSTFFTDSKHWKGYDMFQRQKDDTFRASQKAVAELCKRYSALQDQLSAISKDGQGAAEALKVLFHEFTDISLWGNATDLSLLTNVSLEDIQALQGAETRKKNEKNVIVNDIDQAWDALNVRQGGRVDIVLDNAGFELFTDLIYVLFLLDSKVADTVVLHPKLIPWFVSDVLPSDFANIFNQMKDPNFFESKVESLDLVANKLAQYHENGQLIIRTSPFWTSAKPFWEIREGGKCGGDAVRKDLLESKLVIFKGDLNHRKLLFDLAWPRTTKFTEAIGPAASNGVKIFTLRTCKADTCTGLPEGKEEDLEKEWLALGHTNPREWCWMGKYAVVQFSSGNN</sequence>
<gene>
    <name evidence="9" type="ORF">GNLVRS02_ARAD1A04972g</name>
</gene>
<dbReference type="GO" id="GO:0005634">
    <property type="term" value="C:nucleus"/>
    <property type="evidence" value="ECO:0007669"/>
    <property type="project" value="TreeGrafter"/>
</dbReference>
<organism evidence="9">
    <name type="scientific">Blastobotrys adeninivorans</name>
    <name type="common">Yeast</name>
    <name type="synonym">Arxula adeninivorans</name>
    <dbReference type="NCBI Taxonomy" id="409370"/>
    <lineage>
        <taxon>Eukaryota</taxon>
        <taxon>Fungi</taxon>
        <taxon>Dikarya</taxon>
        <taxon>Ascomycota</taxon>
        <taxon>Saccharomycotina</taxon>
        <taxon>Dipodascomycetes</taxon>
        <taxon>Dipodascales</taxon>
        <taxon>Trichomonascaceae</taxon>
        <taxon>Blastobotrys</taxon>
    </lineage>
</organism>
<evidence type="ECO:0000313" key="9">
    <source>
        <dbReference type="EMBL" id="CDP33239.1"/>
    </source>
</evidence>
<evidence type="ECO:0000256" key="5">
    <source>
        <dbReference type="ARBA" id="ARBA00023211"/>
    </source>
</evidence>
<dbReference type="FunFam" id="1.20.930.60:FF:000002">
    <property type="entry name" value="Protein-glutamate O-methyltransferase C1393.13"/>
    <property type="match status" value="1"/>
</dbReference>
<dbReference type="GO" id="GO:0103026">
    <property type="term" value="F:fructose-1-phosphatase activity"/>
    <property type="evidence" value="ECO:0007669"/>
    <property type="project" value="RHEA"/>
</dbReference>
<dbReference type="PANTHER" id="PTHR12260">
    <property type="entry name" value="DAMAGE-CONTROL PHOSPHATASE ARMT1"/>
    <property type="match status" value="1"/>
</dbReference>
<dbReference type="PANTHER" id="PTHR12260:SF6">
    <property type="entry name" value="DAMAGE-CONTROL PHOSPHATASE ARMT1"/>
    <property type="match status" value="1"/>
</dbReference>
<dbReference type="GO" id="GO:0097023">
    <property type="term" value="F:fructose 6-phosphate aldolase activity"/>
    <property type="evidence" value="ECO:0007669"/>
    <property type="project" value="RHEA"/>
</dbReference>
<keyword evidence="5 7" id="KW-0464">Manganese</keyword>
<protein>
    <recommendedName>
        <fullName evidence="7">Sugar phosphate phosphatase</fullName>
        <ecNumber evidence="7">3.1.3.-</ecNumber>
    </recommendedName>
</protein>
<dbReference type="GO" id="GO:0006974">
    <property type="term" value="P:DNA damage response"/>
    <property type="evidence" value="ECO:0007669"/>
    <property type="project" value="TreeGrafter"/>
</dbReference>
<comment type="catalytic activity">
    <reaction evidence="1 7">
        <text>beta-D-fructose 1-phosphate + H2O = D-fructose + phosphate</text>
        <dbReference type="Rhea" id="RHEA:35603"/>
        <dbReference type="ChEBI" id="CHEBI:15377"/>
        <dbReference type="ChEBI" id="CHEBI:37721"/>
        <dbReference type="ChEBI" id="CHEBI:43474"/>
        <dbReference type="ChEBI" id="CHEBI:138881"/>
    </reaction>
</comment>
<dbReference type="SUPFAM" id="SSF111321">
    <property type="entry name" value="AF1104-like"/>
    <property type="match status" value="1"/>
</dbReference>
<evidence type="ECO:0000256" key="3">
    <source>
        <dbReference type="ARBA" id="ARBA00022723"/>
    </source>
</evidence>
<dbReference type="InterPro" id="IPR036075">
    <property type="entry name" value="ARMT-1-like_metal-bd_sf"/>
</dbReference>
<reference evidence="9" key="2">
    <citation type="submission" date="2014-06" db="EMBL/GenBank/DDBJ databases">
        <title>The complete genome of Blastobotrys (Arxula) adeninivorans LS3 - a yeast of biotechnological interest.</title>
        <authorList>
            <person name="Kunze G."/>
            <person name="Gaillardin C."/>
            <person name="Czernicka M."/>
            <person name="Durrens P."/>
            <person name="Martin T."/>
            <person name="Boer E."/>
            <person name="Gabaldon T."/>
            <person name="Cruz J."/>
            <person name="Talla E."/>
            <person name="Marck C."/>
            <person name="Goffeau A."/>
            <person name="Barbe V."/>
            <person name="Baret P."/>
            <person name="Baronian K."/>
            <person name="Beier S."/>
            <person name="Bleykasten C."/>
            <person name="Bode R."/>
            <person name="Casaregola S."/>
            <person name="Despons L."/>
            <person name="Fairhead C."/>
            <person name="Giersberg M."/>
            <person name="Gierski P."/>
            <person name="Hahnel U."/>
            <person name="Hartmann A."/>
            <person name="Jankowska D."/>
            <person name="Jubin C."/>
            <person name="Jung P."/>
            <person name="Lafontaine I."/>
            <person name="Leh-Louis V."/>
            <person name="Lemaire M."/>
            <person name="Marcet-Houben M."/>
            <person name="Mascher M."/>
            <person name="Morel G."/>
            <person name="Richard G.-F."/>
            <person name="Riechen J."/>
            <person name="Sacerdot C."/>
            <person name="Sarkar A."/>
            <person name="Savel G."/>
            <person name="Schacherer J."/>
            <person name="Sherman D."/>
            <person name="Straub M.-L."/>
            <person name="Stein N."/>
            <person name="Thierry A."/>
            <person name="Trautwein-Schult A."/>
            <person name="Westhof E."/>
            <person name="Worch S."/>
            <person name="Dujon B."/>
            <person name="Souciet J.-L."/>
            <person name="Wincker P."/>
            <person name="Scholz U."/>
            <person name="Neuveglise N."/>
        </authorList>
    </citation>
    <scope>NUCLEOTIDE SEQUENCE</scope>
    <source>
        <strain evidence="9">LS3</strain>
    </source>
</reference>
<evidence type="ECO:0000256" key="2">
    <source>
        <dbReference type="ARBA" id="ARBA00009519"/>
    </source>
</evidence>
<accession>A0A060SXL4</accession>
<comment type="domain">
    <text evidence="7">Subfamily III proteins have a conserved RTxK motif about 40-50 residues from the C-terminus; the threonine may be replaced by serine or cysteine.</text>
</comment>
<comment type="function">
    <text evidence="7">Metal-dependent phosphatase that shows phosphatase activity against several substrates, including fructose-1-phosphate and fructose-6-phosphate. Its preference for fructose-1-phosphate, a strong glycating agent that causes DNA damage rather than a canonical yeast metabolite, suggests a damage-control function in hexose phosphate metabolism.</text>
</comment>